<dbReference type="InterPro" id="IPR047048">
    <property type="entry name" value="TlyA"/>
</dbReference>
<dbReference type="SMART" id="SM00363">
    <property type="entry name" value="S4"/>
    <property type="match status" value="1"/>
</dbReference>
<comment type="similarity">
    <text evidence="2">Belongs to the TlyA family.</text>
</comment>
<dbReference type="Pfam" id="PF01479">
    <property type="entry name" value="S4"/>
    <property type="match status" value="1"/>
</dbReference>
<proteinExistence type="inferred from homology"/>
<dbReference type="Gene3D" id="3.40.50.150">
    <property type="entry name" value="Vaccinia Virus protein VP39"/>
    <property type="match status" value="1"/>
</dbReference>
<name>A0A1E3G3K6_9BACT</name>
<evidence type="ECO:0000256" key="1">
    <source>
        <dbReference type="ARBA" id="ARBA00022884"/>
    </source>
</evidence>
<comment type="caution">
    <text evidence="5">The sequence shown here is derived from an EMBL/GenBank/DDBJ whole genome shotgun (WGS) entry which is preliminary data.</text>
</comment>
<accession>A0A1E3G3K6</accession>
<protein>
    <recommendedName>
        <fullName evidence="4">RNA-binding S4 domain-containing protein</fullName>
    </recommendedName>
</protein>
<dbReference type="Proteomes" id="UP000094570">
    <property type="component" value="Unassembled WGS sequence"/>
</dbReference>
<dbReference type="Pfam" id="PF01728">
    <property type="entry name" value="FtsJ"/>
    <property type="match status" value="1"/>
</dbReference>
<dbReference type="Gene3D" id="3.10.290.10">
    <property type="entry name" value="RNA-binding S4 domain"/>
    <property type="match status" value="1"/>
</dbReference>
<evidence type="ECO:0000256" key="2">
    <source>
        <dbReference type="ARBA" id="ARBA00029460"/>
    </source>
</evidence>
<organism evidence="5 6">
    <name type="scientific">Fervidobacterium thailandense</name>
    <dbReference type="NCBI Taxonomy" id="1008305"/>
    <lineage>
        <taxon>Bacteria</taxon>
        <taxon>Thermotogati</taxon>
        <taxon>Thermotogota</taxon>
        <taxon>Thermotogae</taxon>
        <taxon>Thermotogales</taxon>
        <taxon>Fervidobacteriaceae</taxon>
        <taxon>Fervidobacterium</taxon>
    </lineage>
</organism>
<dbReference type="SUPFAM" id="SSF55174">
    <property type="entry name" value="Alpha-L RNA-binding motif"/>
    <property type="match status" value="1"/>
</dbReference>
<dbReference type="InterPro" id="IPR036986">
    <property type="entry name" value="S4_RNA-bd_sf"/>
</dbReference>
<dbReference type="STRING" id="1008305.A4H02_03035"/>
<dbReference type="InterPro" id="IPR002942">
    <property type="entry name" value="S4_RNA-bd"/>
</dbReference>
<dbReference type="GO" id="GO:0008168">
    <property type="term" value="F:methyltransferase activity"/>
    <property type="evidence" value="ECO:0007669"/>
    <property type="project" value="InterPro"/>
</dbReference>
<dbReference type="InterPro" id="IPR029063">
    <property type="entry name" value="SAM-dependent_MTases_sf"/>
</dbReference>
<reference evidence="6" key="1">
    <citation type="submission" date="2016-04" db="EMBL/GenBank/DDBJ databases">
        <title>The genome sequence project of a novel Fervidobacterium isolate from a hot spring in Thailand.</title>
        <authorList>
            <person name="Gonzalez J.M."/>
            <person name="Cuecas A."/>
            <person name="Kanoksilapatham W."/>
        </authorList>
    </citation>
    <scope>NUCLEOTIDE SEQUENCE [LARGE SCALE GENOMIC DNA]</scope>
    <source>
        <strain evidence="6">FC2004</strain>
    </source>
</reference>
<dbReference type="CDD" id="cd02440">
    <property type="entry name" value="AdoMet_MTases"/>
    <property type="match status" value="1"/>
</dbReference>
<dbReference type="SUPFAM" id="SSF53335">
    <property type="entry name" value="S-adenosyl-L-methionine-dependent methyltransferases"/>
    <property type="match status" value="1"/>
</dbReference>
<evidence type="ECO:0000313" key="5">
    <source>
        <dbReference type="EMBL" id="ODN30856.1"/>
    </source>
</evidence>
<dbReference type="AlphaFoldDB" id="A0A1E3G3K6"/>
<dbReference type="NCBIfam" id="TIGR00478">
    <property type="entry name" value="tly"/>
    <property type="match status" value="1"/>
</dbReference>
<dbReference type="PROSITE" id="PS50889">
    <property type="entry name" value="S4"/>
    <property type="match status" value="1"/>
</dbReference>
<dbReference type="CDD" id="cd00165">
    <property type="entry name" value="S4"/>
    <property type="match status" value="1"/>
</dbReference>
<evidence type="ECO:0000313" key="6">
    <source>
        <dbReference type="Proteomes" id="UP000094570"/>
    </source>
</evidence>
<sequence length="270" mass="29948">MGAGSSELMRLDVFLVEKGLVESRSKARWVVENGHVKVNGIVCTKVSKKVSPGDVVEVVENLKYVSRAGYKLEGLFEEFPVELTGKIVCDIGSSTGGFVDFFLQHGASKVYAVDVNVEQLHEKLKRDQRVVPIRANAKELDPSLIAEELDFISIDVSFISVRKLVQTVKKLASAKTKIIVLIKPQFEIPEGHKGVVRDKLIHVEAIKAVLTTYREAGFDCEYLTYSKMKGAEGNIEFFAVFRVGGEKNVCNEIIDGDIITVVERAWEDNG</sequence>
<dbReference type="PANTHER" id="PTHR32319:SF0">
    <property type="entry name" value="BACTERIAL HEMOLYSIN-LIKE PROTEIN"/>
    <property type="match status" value="1"/>
</dbReference>
<dbReference type="PIRSF" id="PIRSF005578">
    <property type="entry name" value="TlyA"/>
    <property type="match status" value="1"/>
</dbReference>
<keyword evidence="1 3" id="KW-0694">RNA-binding</keyword>
<dbReference type="PANTHER" id="PTHR32319">
    <property type="entry name" value="BACTERIAL HEMOLYSIN-LIKE PROTEIN"/>
    <property type="match status" value="1"/>
</dbReference>
<evidence type="ECO:0000256" key="3">
    <source>
        <dbReference type="PROSITE-ProRule" id="PRU00182"/>
    </source>
</evidence>
<dbReference type="GO" id="GO:0032259">
    <property type="term" value="P:methylation"/>
    <property type="evidence" value="ECO:0007669"/>
    <property type="project" value="InterPro"/>
</dbReference>
<gene>
    <name evidence="5" type="ORF">A4H02_03035</name>
</gene>
<dbReference type="InterPro" id="IPR002877">
    <property type="entry name" value="RNA_MeTrfase_FtsJ_dom"/>
</dbReference>
<evidence type="ECO:0000259" key="4">
    <source>
        <dbReference type="SMART" id="SM00363"/>
    </source>
</evidence>
<feature type="domain" description="RNA-binding S4" evidence="4">
    <location>
        <begin position="9"/>
        <end position="73"/>
    </location>
</feature>
<dbReference type="EMBL" id="LWAF01000003">
    <property type="protein sequence ID" value="ODN30856.1"/>
    <property type="molecule type" value="Genomic_DNA"/>
</dbReference>
<keyword evidence="6" id="KW-1185">Reference proteome</keyword>
<dbReference type="InterPro" id="IPR004538">
    <property type="entry name" value="Hemolysin_A/TlyA"/>
</dbReference>
<dbReference type="GO" id="GO:0003723">
    <property type="term" value="F:RNA binding"/>
    <property type="evidence" value="ECO:0007669"/>
    <property type="project" value="UniProtKB-KW"/>
</dbReference>